<evidence type="ECO:0000256" key="1">
    <source>
        <dbReference type="SAM" id="MobiDB-lite"/>
    </source>
</evidence>
<proteinExistence type="predicted"/>
<comment type="caution">
    <text evidence="2">The sequence shown here is derived from an EMBL/GenBank/DDBJ whole genome shotgun (WGS) entry which is preliminary data.</text>
</comment>
<accession>A0A8K0XP93</accession>
<dbReference type="Proteomes" id="UP000813824">
    <property type="component" value="Unassembled WGS sequence"/>
</dbReference>
<reference evidence="2" key="1">
    <citation type="journal article" date="2021" name="New Phytol.">
        <title>Evolutionary innovations through gain and loss of genes in the ectomycorrhizal Boletales.</title>
        <authorList>
            <person name="Wu G."/>
            <person name="Miyauchi S."/>
            <person name="Morin E."/>
            <person name="Kuo A."/>
            <person name="Drula E."/>
            <person name="Varga T."/>
            <person name="Kohler A."/>
            <person name="Feng B."/>
            <person name="Cao Y."/>
            <person name="Lipzen A."/>
            <person name="Daum C."/>
            <person name="Hundley H."/>
            <person name="Pangilinan J."/>
            <person name="Johnson J."/>
            <person name="Barry K."/>
            <person name="LaButti K."/>
            <person name="Ng V."/>
            <person name="Ahrendt S."/>
            <person name="Min B."/>
            <person name="Choi I.G."/>
            <person name="Park H."/>
            <person name="Plett J.M."/>
            <person name="Magnuson J."/>
            <person name="Spatafora J.W."/>
            <person name="Nagy L.G."/>
            <person name="Henrissat B."/>
            <person name="Grigoriev I.V."/>
            <person name="Yang Z.L."/>
            <person name="Xu J."/>
            <person name="Martin F.M."/>
        </authorList>
    </citation>
    <scope>NUCLEOTIDE SEQUENCE</scope>
    <source>
        <strain evidence="2">KKN 215</strain>
    </source>
</reference>
<evidence type="ECO:0000313" key="2">
    <source>
        <dbReference type="EMBL" id="KAH8099273.1"/>
    </source>
</evidence>
<feature type="region of interest" description="Disordered" evidence="1">
    <location>
        <begin position="337"/>
        <end position="386"/>
    </location>
</feature>
<dbReference type="OrthoDB" id="5338195at2759"/>
<feature type="compositionally biased region" description="Polar residues" evidence="1">
    <location>
        <begin position="337"/>
        <end position="350"/>
    </location>
</feature>
<dbReference type="AlphaFoldDB" id="A0A8K0XP93"/>
<keyword evidence="3" id="KW-1185">Reference proteome</keyword>
<feature type="compositionally biased region" description="Basic and acidic residues" evidence="1">
    <location>
        <begin position="360"/>
        <end position="372"/>
    </location>
</feature>
<dbReference type="EMBL" id="JAEVFJ010000020">
    <property type="protein sequence ID" value="KAH8099273.1"/>
    <property type="molecule type" value="Genomic_DNA"/>
</dbReference>
<protein>
    <submittedName>
        <fullName evidence="2">Uncharacterized protein</fullName>
    </submittedName>
</protein>
<sequence>MTANIALPVGSAPNERQAVTVEGSEEEQTLHSIPESSVILQSLRQSREKWLSFTFPRFSAKARGSKVPAVAPPPHTIKSYGRYNLSIGPHQFPNTAIFEVQYLPPATPAALHPARPPPVVAPPRQETLTWPLQQDPVITPVLIEQLSAAASTDPVLSNLIQLATAGKASPDQIQTLSLLIQTLQVNNRNQAQNTTSQSIVAPPPPPPAKEFDIVIEFQERSTERLIFPRGPVVCDVESSYLNGQYSNLCVRILVPPCDSPDSPPKSIATVAPLHWHNVMPPARELFMRWVGGEEKMAANRKILVDVTAKSLPKRTFLRYQLPDGEMLASVQSAVAPQYSTKSIKPTQQDIARQRRRAARKASEPQKATDHQPAKRKRTTKANQPPAPLPIACHACGQPDVPLLMGGRYCRTCVESGKGVAVTPLPTPVSKGSTSHAPPTLQVRMYAPPVTGVATSHNVHEP</sequence>
<gene>
    <name evidence="2" type="ORF">BXZ70DRAFT_1078354</name>
</gene>
<organism evidence="2 3">
    <name type="scientific">Cristinia sonorae</name>
    <dbReference type="NCBI Taxonomy" id="1940300"/>
    <lineage>
        <taxon>Eukaryota</taxon>
        <taxon>Fungi</taxon>
        <taxon>Dikarya</taxon>
        <taxon>Basidiomycota</taxon>
        <taxon>Agaricomycotina</taxon>
        <taxon>Agaricomycetes</taxon>
        <taxon>Agaricomycetidae</taxon>
        <taxon>Agaricales</taxon>
        <taxon>Pleurotineae</taxon>
        <taxon>Stephanosporaceae</taxon>
        <taxon>Cristinia</taxon>
    </lineage>
</organism>
<name>A0A8K0XP93_9AGAR</name>
<evidence type="ECO:0000313" key="3">
    <source>
        <dbReference type="Proteomes" id="UP000813824"/>
    </source>
</evidence>